<feature type="compositionally biased region" description="Polar residues" evidence="1">
    <location>
        <begin position="763"/>
        <end position="781"/>
    </location>
</feature>
<feature type="domain" description="DISARM protein DrmE C-terminal" evidence="3">
    <location>
        <begin position="549"/>
        <end position="727"/>
    </location>
</feature>
<proteinExistence type="predicted"/>
<dbReference type="InterPro" id="IPR056666">
    <property type="entry name" value="DrmE_C"/>
</dbReference>
<dbReference type="InterPro" id="IPR049794">
    <property type="entry name" value="DrmE"/>
</dbReference>
<evidence type="ECO:0000313" key="5">
    <source>
        <dbReference type="Proteomes" id="UP000783863"/>
    </source>
</evidence>
<dbReference type="Pfam" id="PF24955">
    <property type="entry name" value="DrmE_N"/>
    <property type="match status" value="1"/>
</dbReference>
<feature type="region of interest" description="Disordered" evidence="1">
    <location>
        <begin position="494"/>
        <end position="548"/>
    </location>
</feature>
<reference evidence="4" key="1">
    <citation type="submission" date="2021-06" db="EMBL/GenBank/DDBJ databases">
        <title>Halomicroarcula sp. F24A a new haloarchaeum isolated from saline soil.</title>
        <authorList>
            <person name="Duran-Viseras A."/>
            <person name="Sanchez-Porro C."/>
            <person name="Ventosa A."/>
        </authorList>
    </citation>
    <scope>NUCLEOTIDE SEQUENCE</scope>
    <source>
        <strain evidence="4">F24A</strain>
    </source>
</reference>
<dbReference type="EMBL" id="RKLQ01000001">
    <property type="protein sequence ID" value="MBX0303731.1"/>
    <property type="molecule type" value="Genomic_DNA"/>
</dbReference>
<feature type="compositionally biased region" description="Polar residues" evidence="1">
    <location>
        <begin position="529"/>
        <end position="538"/>
    </location>
</feature>
<feature type="domain" description="DrmE-like N-terminal" evidence="2">
    <location>
        <begin position="34"/>
        <end position="239"/>
    </location>
</feature>
<evidence type="ECO:0000256" key="1">
    <source>
        <dbReference type="SAM" id="MobiDB-lite"/>
    </source>
</evidence>
<dbReference type="NCBIfam" id="NF038316">
    <property type="entry name" value="DrmE_fam"/>
    <property type="match status" value="1"/>
</dbReference>
<dbReference type="AlphaFoldDB" id="A0A8J8C7U9"/>
<sequence>MDPENIGSLASECYSRGALAGFQAGNIRVDGDRFTLSPVEAAVTERAVRNIESEESILIETSFPSNSIPVGLAVALAFDEHPNRGGGNFPVLLFPRQGYTTVFDRFHYRDTTNPTYKEGSDPVPRYVVNSLSEMENRWGIFTANSQFNFDIESGTPLPAGIIIDLRAPRWHDTYARQLVELFAAAGKGRVAFIGDSDGYGMGYDLARTHSDEQIQIRPTHLESSPIESIPVNLDTKLAIIENLLAVGDVSYDYYSIIAEEVDHLHRQFAAKKIELQERNIAPKVVGGLYNRLTQLPVKPKYWNRVSKSHGYFDSIPQQVDRLNLIAEQISHGGGRIRNFTETATQLEATLNDEQPLQNYLLNAVERAREQDNPTRFVFSNKRVQEAFILAAEERDFTVGESENIVLTTKSDIDPVKDSRTVYAGVAPRDSNHYEFPRSETVAFVHHKILNQFIIHRARALAGESVSQQEHTVGGGSLDGEPIDLDDIESEVTSVGPVASNSTNGGDASQLMSSSSLWGAGNDSEESSDESAVNNPANTDSDDESEPSERLKLTFEEDHERITLTPLSRVTKYSPAEGDIVRTRAKSLERGDTILLIDDIADDIYDIVIDHAQERERIREDTDLVEGWRDQLNRTLEQENWIVKEFQQQLQEMGSDITSPVTITLWRYGKTIAPDDPEDIKRVYQLCRPGVDASMFETLATDVNEAAQRIRDRHNKIGRRIRPLIEHELDATTDSSQSQYYDEVTRRRIREDTKRLTVKGIDQLETSSNQSGNQQTTESTSD</sequence>
<name>A0A8J8C7U9_9EURY</name>
<feature type="compositionally biased region" description="Polar residues" evidence="1">
    <location>
        <begin position="498"/>
        <end position="516"/>
    </location>
</feature>
<dbReference type="RefSeq" id="WP_220587923.1">
    <property type="nucleotide sequence ID" value="NZ_RKLQ01000001.1"/>
</dbReference>
<evidence type="ECO:0000259" key="2">
    <source>
        <dbReference type="Pfam" id="PF24955"/>
    </source>
</evidence>
<keyword evidence="5" id="KW-1185">Reference proteome</keyword>
<dbReference type="Proteomes" id="UP000783863">
    <property type="component" value="Unassembled WGS sequence"/>
</dbReference>
<organism evidence="4 5">
    <name type="scientific">Haloarcula salinisoli</name>
    <dbReference type="NCBI Taxonomy" id="2487746"/>
    <lineage>
        <taxon>Archaea</taxon>
        <taxon>Methanobacteriati</taxon>
        <taxon>Methanobacteriota</taxon>
        <taxon>Stenosarchaea group</taxon>
        <taxon>Halobacteria</taxon>
        <taxon>Halobacteriales</taxon>
        <taxon>Haloarculaceae</taxon>
        <taxon>Haloarcula</taxon>
    </lineage>
</organism>
<feature type="region of interest" description="Disordered" evidence="1">
    <location>
        <begin position="758"/>
        <end position="781"/>
    </location>
</feature>
<accession>A0A8J8C7U9</accession>
<evidence type="ECO:0000313" key="4">
    <source>
        <dbReference type="EMBL" id="MBX0303731.1"/>
    </source>
</evidence>
<dbReference type="Pfam" id="PF24957">
    <property type="entry name" value="DrmE_C"/>
    <property type="match status" value="1"/>
</dbReference>
<protein>
    <submittedName>
        <fullName evidence="4">DrmE family protein</fullName>
    </submittedName>
</protein>
<comment type="caution">
    <text evidence="4">The sequence shown here is derived from an EMBL/GenBank/DDBJ whole genome shotgun (WGS) entry which is preliminary data.</text>
</comment>
<gene>
    <name evidence="4" type="ORF">EGD98_08600</name>
</gene>
<dbReference type="InterPro" id="IPR056753">
    <property type="entry name" value="DrmE_N"/>
</dbReference>
<evidence type="ECO:0000259" key="3">
    <source>
        <dbReference type="Pfam" id="PF24957"/>
    </source>
</evidence>